<proteinExistence type="predicted"/>
<name>A0AAD7CDB8_MYCRO</name>
<dbReference type="EMBL" id="JARKIE010000387">
    <property type="protein sequence ID" value="KAJ7646173.1"/>
    <property type="molecule type" value="Genomic_DNA"/>
</dbReference>
<evidence type="ECO:0000313" key="1">
    <source>
        <dbReference type="EMBL" id="KAJ7646173.1"/>
    </source>
</evidence>
<reference evidence="1" key="1">
    <citation type="submission" date="2023-03" db="EMBL/GenBank/DDBJ databases">
        <title>Massive genome expansion in bonnet fungi (Mycena s.s.) driven by repeated elements and novel gene families across ecological guilds.</title>
        <authorList>
            <consortium name="Lawrence Berkeley National Laboratory"/>
            <person name="Harder C.B."/>
            <person name="Miyauchi S."/>
            <person name="Viragh M."/>
            <person name="Kuo A."/>
            <person name="Thoen E."/>
            <person name="Andreopoulos B."/>
            <person name="Lu D."/>
            <person name="Skrede I."/>
            <person name="Drula E."/>
            <person name="Henrissat B."/>
            <person name="Morin E."/>
            <person name="Kohler A."/>
            <person name="Barry K."/>
            <person name="LaButti K."/>
            <person name="Morin E."/>
            <person name="Salamov A."/>
            <person name="Lipzen A."/>
            <person name="Mereny Z."/>
            <person name="Hegedus B."/>
            <person name="Baldrian P."/>
            <person name="Stursova M."/>
            <person name="Weitz H."/>
            <person name="Taylor A."/>
            <person name="Grigoriev I.V."/>
            <person name="Nagy L.G."/>
            <person name="Martin F."/>
            <person name="Kauserud H."/>
        </authorList>
    </citation>
    <scope>NUCLEOTIDE SEQUENCE</scope>
    <source>
        <strain evidence="1">CBHHK067</strain>
    </source>
</reference>
<keyword evidence="2" id="KW-1185">Reference proteome</keyword>
<organism evidence="1 2">
    <name type="scientific">Mycena rosella</name>
    <name type="common">Pink bonnet</name>
    <name type="synonym">Agaricus rosellus</name>
    <dbReference type="NCBI Taxonomy" id="1033263"/>
    <lineage>
        <taxon>Eukaryota</taxon>
        <taxon>Fungi</taxon>
        <taxon>Dikarya</taxon>
        <taxon>Basidiomycota</taxon>
        <taxon>Agaricomycotina</taxon>
        <taxon>Agaricomycetes</taxon>
        <taxon>Agaricomycetidae</taxon>
        <taxon>Agaricales</taxon>
        <taxon>Marasmiineae</taxon>
        <taxon>Mycenaceae</taxon>
        <taxon>Mycena</taxon>
    </lineage>
</organism>
<protein>
    <submittedName>
        <fullName evidence="1">Uncharacterized protein</fullName>
    </submittedName>
</protein>
<sequence>MWKTNLCDSHRMAEVQRRITTGKDLSSDERQQVDVLLNNFMDVFNLSMSKVYAVLGAEHRLDVPAGATFKMKTSQQPLSPPQ</sequence>
<evidence type="ECO:0000313" key="2">
    <source>
        <dbReference type="Proteomes" id="UP001221757"/>
    </source>
</evidence>
<gene>
    <name evidence="1" type="ORF">B0H17DRAFT_959195</name>
</gene>
<dbReference type="Proteomes" id="UP001221757">
    <property type="component" value="Unassembled WGS sequence"/>
</dbReference>
<comment type="caution">
    <text evidence="1">The sequence shown here is derived from an EMBL/GenBank/DDBJ whole genome shotgun (WGS) entry which is preliminary data.</text>
</comment>
<dbReference type="AlphaFoldDB" id="A0AAD7CDB8"/>
<accession>A0AAD7CDB8</accession>